<feature type="domain" description="GAF" evidence="1">
    <location>
        <begin position="22"/>
        <end position="179"/>
    </location>
</feature>
<evidence type="ECO:0000259" key="1">
    <source>
        <dbReference type="SMART" id="SM00065"/>
    </source>
</evidence>
<evidence type="ECO:0000313" key="2">
    <source>
        <dbReference type="EMBL" id="AFZ16563.1"/>
    </source>
</evidence>
<proteinExistence type="predicted"/>
<protein>
    <recommendedName>
        <fullName evidence="1">GAF domain-containing protein</fullName>
    </recommendedName>
</protein>
<dbReference type="KEGG" id="mic:Mic7113_0650"/>
<name>K9W8M5_9CYAN</name>
<dbReference type="Gene3D" id="3.30.450.40">
    <property type="match status" value="1"/>
</dbReference>
<dbReference type="STRING" id="1173027.Mic7113_0650"/>
<organism evidence="2 3">
    <name type="scientific">Allocoleopsis franciscana PCC 7113</name>
    <dbReference type="NCBI Taxonomy" id="1173027"/>
    <lineage>
        <taxon>Bacteria</taxon>
        <taxon>Bacillati</taxon>
        <taxon>Cyanobacteriota</taxon>
        <taxon>Cyanophyceae</taxon>
        <taxon>Coleofasciculales</taxon>
        <taxon>Coleofasciculaceae</taxon>
        <taxon>Allocoleopsis</taxon>
        <taxon>Allocoleopsis franciscana</taxon>
    </lineage>
</organism>
<dbReference type="Proteomes" id="UP000010471">
    <property type="component" value="Chromosome"/>
</dbReference>
<dbReference type="Pfam" id="PF01590">
    <property type="entry name" value="GAF"/>
    <property type="match status" value="1"/>
</dbReference>
<dbReference type="EMBL" id="CP003630">
    <property type="protein sequence ID" value="AFZ16563.1"/>
    <property type="molecule type" value="Genomic_DNA"/>
</dbReference>
<dbReference type="InterPro" id="IPR029016">
    <property type="entry name" value="GAF-like_dom_sf"/>
</dbReference>
<dbReference type="InterPro" id="IPR003018">
    <property type="entry name" value="GAF"/>
</dbReference>
<accession>K9W8M5</accession>
<dbReference type="SUPFAM" id="SSF55781">
    <property type="entry name" value="GAF domain-like"/>
    <property type="match status" value="1"/>
</dbReference>
<dbReference type="AlphaFoldDB" id="K9W8M5"/>
<evidence type="ECO:0000313" key="3">
    <source>
        <dbReference type="Proteomes" id="UP000010471"/>
    </source>
</evidence>
<dbReference type="eggNOG" id="COG2203">
    <property type="taxonomic scope" value="Bacteria"/>
</dbReference>
<keyword evidence="3" id="KW-1185">Reference proteome</keyword>
<dbReference type="SMART" id="SM00065">
    <property type="entry name" value="GAF"/>
    <property type="match status" value="1"/>
</dbReference>
<gene>
    <name evidence="2" type="ORF">Mic7113_0650</name>
</gene>
<dbReference type="OrthoDB" id="315417at2"/>
<sequence length="179" mass="19908">MKDLSSLDIQQVLAKTVNEAPNLDAALNSLLNNICEFTRWDYGEVWMPCQEGTILELYSAFYITPYRSNAQIDALEKFHICTKGFTFPSGIGLPGRVWASQQPEWLPDACAVSEGVFLRNQIAKAFGVKTGFGIPVVGSDRILAVLVFFMLDTHEENQELIDFLATIATQMGGKLEKLL</sequence>
<dbReference type="RefSeq" id="WP_015180726.1">
    <property type="nucleotide sequence ID" value="NC_019738.1"/>
</dbReference>
<reference evidence="2 3" key="1">
    <citation type="submission" date="2012-06" db="EMBL/GenBank/DDBJ databases">
        <title>Finished chromosome of genome of Microcoleus sp. PCC 7113.</title>
        <authorList>
            <consortium name="US DOE Joint Genome Institute"/>
            <person name="Gugger M."/>
            <person name="Coursin T."/>
            <person name="Rippka R."/>
            <person name="Tandeau De Marsac N."/>
            <person name="Huntemann M."/>
            <person name="Wei C.-L."/>
            <person name="Han J."/>
            <person name="Detter J.C."/>
            <person name="Han C."/>
            <person name="Tapia R."/>
            <person name="Chen A."/>
            <person name="Kyrpides N."/>
            <person name="Mavromatis K."/>
            <person name="Markowitz V."/>
            <person name="Szeto E."/>
            <person name="Ivanova N."/>
            <person name="Pagani I."/>
            <person name="Pati A."/>
            <person name="Goodwin L."/>
            <person name="Nordberg H.P."/>
            <person name="Cantor M.N."/>
            <person name="Hua S.X."/>
            <person name="Woyke T."/>
            <person name="Kerfeld C.A."/>
        </authorList>
    </citation>
    <scope>NUCLEOTIDE SEQUENCE [LARGE SCALE GENOMIC DNA]</scope>
    <source>
        <strain evidence="2 3">PCC 7113</strain>
    </source>
</reference>
<dbReference type="HOGENOM" id="CLU_1501853_0_0_3"/>